<dbReference type="InterPro" id="IPR028144">
    <property type="entry name" value="CYSTM_dom"/>
</dbReference>
<dbReference type="GO" id="GO:0005886">
    <property type="term" value="C:plasma membrane"/>
    <property type="evidence" value="ECO:0007669"/>
    <property type="project" value="InterPro"/>
</dbReference>
<evidence type="ECO:0000256" key="2">
    <source>
        <dbReference type="ARBA" id="ARBA00009444"/>
    </source>
</evidence>
<keyword evidence="3" id="KW-0812">Transmembrane</keyword>
<feature type="domain" description="Cysteine-rich transmembrane" evidence="7">
    <location>
        <begin position="27"/>
        <end position="69"/>
    </location>
</feature>
<keyword evidence="9" id="KW-1185">Reference proteome</keyword>
<dbReference type="PANTHER" id="PTHR31568:SF122">
    <property type="entry name" value="PROTEIN CYSTEINE-RICH TRANSMEMBRANE MODULE 9"/>
    <property type="match status" value="1"/>
</dbReference>
<comment type="caution">
    <text evidence="8">The sequence shown here is derived from an EMBL/GenBank/DDBJ whole genome shotgun (WGS) entry which is preliminary data.</text>
</comment>
<evidence type="ECO:0000259" key="7">
    <source>
        <dbReference type="Pfam" id="PF12734"/>
    </source>
</evidence>
<gene>
    <name evidence="8" type="ORF">LVIROSA_LOCUS21612</name>
</gene>
<dbReference type="Pfam" id="PF12734">
    <property type="entry name" value="CYSTM"/>
    <property type="match status" value="1"/>
</dbReference>
<comment type="subcellular location">
    <subcellularLocation>
        <location evidence="1">Membrane</location>
        <topology evidence="1">Single-pass membrane protein</topology>
    </subcellularLocation>
</comment>
<feature type="compositionally biased region" description="Pro residues" evidence="6">
    <location>
        <begin position="11"/>
        <end position="26"/>
    </location>
</feature>
<feature type="region of interest" description="Disordered" evidence="6">
    <location>
        <begin position="11"/>
        <end position="41"/>
    </location>
</feature>
<accession>A0AAU9NDU2</accession>
<proteinExistence type="inferred from homology"/>
<dbReference type="PANTHER" id="PTHR31568">
    <property type="entry name" value="RCG49325, ISOFORM CRA_A"/>
    <property type="match status" value="1"/>
</dbReference>
<evidence type="ECO:0000313" key="8">
    <source>
        <dbReference type="EMBL" id="CAH1435148.1"/>
    </source>
</evidence>
<evidence type="ECO:0000313" key="9">
    <source>
        <dbReference type="Proteomes" id="UP001157418"/>
    </source>
</evidence>
<evidence type="ECO:0000256" key="1">
    <source>
        <dbReference type="ARBA" id="ARBA00004167"/>
    </source>
</evidence>
<reference evidence="8 9" key="1">
    <citation type="submission" date="2022-01" db="EMBL/GenBank/DDBJ databases">
        <authorList>
            <person name="Xiong W."/>
            <person name="Schranz E."/>
        </authorList>
    </citation>
    <scope>NUCLEOTIDE SEQUENCE [LARGE SCALE GENOMIC DNA]</scope>
</reference>
<evidence type="ECO:0000256" key="5">
    <source>
        <dbReference type="ARBA" id="ARBA00023136"/>
    </source>
</evidence>
<dbReference type="InterPro" id="IPR044850">
    <property type="entry name" value="WIH1-like"/>
</dbReference>
<evidence type="ECO:0000256" key="4">
    <source>
        <dbReference type="ARBA" id="ARBA00022989"/>
    </source>
</evidence>
<sequence>MSINDQHIPVAYPPPMEKQAPPPPVGYPTTDATSVPENQAPAYTETRGDGFWKGCCAAICCCCVLDACF</sequence>
<evidence type="ECO:0000256" key="6">
    <source>
        <dbReference type="SAM" id="MobiDB-lite"/>
    </source>
</evidence>
<organism evidence="8 9">
    <name type="scientific">Lactuca virosa</name>
    <dbReference type="NCBI Taxonomy" id="75947"/>
    <lineage>
        <taxon>Eukaryota</taxon>
        <taxon>Viridiplantae</taxon>
        <taxon>Streptophyta</taxon>
        <taxon>Embryophyta</taxon>
        <taxon>Tracheophyta</taxon>
        <taxon>Spermatophyta</taxon>
        <taxon>Magnoliopsida</taxon>
        <taxon>eudicotyledons</taxon>
        <taxon>Gunneridae</taxon>
        <taxon>Pentapetalae</taxon>
        <taxon>asterids</taxon>
        <taxon>campanulids</taxon>
        <taxon>Asterales</taxon>
        <taxon>Asteraceae</taxon>
        <taxon>Cichorioideae</taxon>
        <taxon>Cichorieae</taxon>
        <taxon>Lactucinae</taxon>
        <taxon>Lactuca</taxon>
    </lineage>
</organism>
<keyword evidence="4" id="KW-1133">Transmembrane helix</keyword>
<dbReference type="AlphaFoldDB" id="A0AAU9NDU2"/>
<keyword evidence="5" id="KW-0472">Membrane</keyword>
<name>A0AAU9NDU2_9ASTR</name>
<evidence type="ECO:0000256" key="3">
    <source>
        <dbReference type="ARBA" id="ARBA00022692"/>
    </source>
</evidence>
<comment type="similarity">
    <text evidence="2">Belongs to the CYSTM1 family.</text>
</comment>
<dbReference type="Proteomes" id="UP001157418">
    <property type="component" value="Unassembled WGS sequence"/>
</dbReference>
<dbReference type="EMBL" id="CAKMRJ010004361">
    <property type="protein sequence ID" value="CAH1435148.1"/>
    <property type="molecule type" value="Genomic_DNA"/>
</dbReference>
<protein>
    <recommendedName>
        <fullName evidence="7">Cysteine-rich transmembrane domain-containing protein</fullName>
    </recommendedName>
</protein>